<dbReference type="InterPro" id="IPR044068">
    <property type="entry name" value="CB"/>
</dbReference>
<keyword evidence="6" id="KW-0159">Chromosome partition</keyword>
<evidence type="ECO:0000256" key="1">
    <source>
        <dbReference type="ARBA" id="ARBA00003283"/>
    </source>
</evidence>
<evidence type="ECO:0000313" key="15">
    <source>
        <dbReference type="Proteomes" id="UP000053433"/>
    </source>
</evidence>
<dbReference type="GO" id="GO:0005737">
    <property type="term" value="C:cytoplasm"/>
    <property type="evidence" value="ECO:0007669"/>
    <property type="project" value="UniProtKB-SubCell"/>
</dbReference>
<dbReference type="InterPro" id="IPR004107">
    <property type="entry name" value="Integrase_SAM-like_N"/>
</dbReference>
<keyword evidence="5" id="KW-0132">Cell division</keyword>
<gene>
    <name evidence="14" type="ORF">ASJ35_00470</name>
</gene>
<dbReference type="PROSITE" id="PS51898">
    <property type="entry name" value="TYR_RECOMBINASE"/>
    <property type="match status" value="1"/>
</dbReference>
<protein>
    <submittedName>
        <fullName evidence="14">Recombinase XerC</fullName>
    </submittedName>
</protein>
<keyword evidence="10" id="KW-0131">Cell cycle</keyword>
<evidence type="ECO:0000259" key="13">
    <source>
        <dbReference type="PROSITE" id="PS51900"/>
    </source>
</evidence>
<dbReference type="InterPro" id="IPR002104">
    <property type="entry name" value="Integrase_catalytic"/>
</dbReference>
<dbReference type="GO" id="GO:0003677">
    <property type="term" value="F:DNA binding"/>
    <property type="evidence" value="ECO:0007669"/>
    <property type="project" value="UniProtKB-UniRule"/>
</dbReference>
<comment type="similarity">
    <text evidence="3">Belongs to the 'phage' integrase family.</text>
</comment>
<evidence type="ECO:0000256" key="5">
    <source>
        <dbReference type="ARBA" id="ARBA00022618"/>
    </source>
</evidence>
<sequence>MSTYIDPRHPNKHGDYKDCPELVVRYLYDSETIRGLSPRTVNGYYIDLRTFFRFLMQAHGLVPADVPPDEIDIRRVDLDTIKSVTTSDIYEFLHYVTQERDNAPATRARKLSSLKGFYKYLCNKMKVLEINPTDGVETPALKKRLPKYLSLNEGVELLKNVQSDFYERDYCILTLFLNCGMRLSELVNINITDIHDDGTIRIVGKGNKERLVYLNDACNTALRRLCDERAKLPNLQDKKALFVSKHTGKRLSARRIQQIVDNCLKAAGLSGKGYSVHKLRHTAATLMYQEGHVDMLALKEILGHAHVSTTEIYTHMGTAQLRQAAQASPFAKLDFEKAPEQPVKAAALPKHSDDEL</sequence>
<evidence type="ECO:0000256" key="2">
    <source>
        <dbReference type="ARBA" id="ARBA00004496"/>
    </source>
</evidence>
<name>A0A0W7TVC3_9FIRM</name>
<evidence type="ECO:0000256" key="6">
    <source>
        <dbReference type="ARBA" id="ARBA00022829"/>
    </source>
</evidence>
<dbReference type="Proteomes" id="UP000053433">
    <property type="component" value="Unassembled WGS sequence"/>
</dbReference>
<dbReference type="PANTHER" id="PTHR30349">
    <property type="entry name" value="PHAGE INTEGRASE-RELATED"/>
    <property type="match status" value="1"/>
</dbReference>
<dbReference type="Pfam" id="PF13495">
    <property type="entry name" value="Phage_int_SAM_4"/>
    <property type="match status" value="1"/>
</dbReference>
<dbReference type="Pfam" id="PF00589">
    <property type="entry name" value="Phage_integrase"/>
    <property type="match status" value="1"/>
</dbReference>
<accession>A0A0W7TVC3</accession>
<dbReference type="InterPro" id="IPR013762">
    <property type="entry name" value="Integrase-like_cat_sf"/>
</dbReference>
<proteinExistence type="inferred from homology"/>
<keyword evidence="4" id="KW-0963">Cytoplasm</keyword>
<dbReference type="Gene3D" id="1.10.150.130">
    <property type="match status" value="1"/>
</dbReference>
<keyword evidence="9" id="KW-0233">DNA recombination</keyword>
<comment type="caution">
    <text evidence="14">The sequence shown here is derived from an EMBL/GenBank/DDBJ whole genome shotgun (WGS) entry which is preliminary data.</text>
</comment>
<dbReference type="InterPro" id="IPR050090">
    <property type="entry name" value="Tyrosine_recombinase_XerCD"/>
</dbReference>
<evidence type="ECO:0000256" key="10">
    <source>
        <dbReference type="ARBA" id="ARBA00023306"/>
    </source>
</evidence>
<keyword evidence="8 11" id="KW-0238">DNA-binding</keyword>
<evidence type="ECO:0000256" key="4">
    <source>
        <dbReference type="ARBA" id="ARBA00022490"/>
    </source>
</evidence>
<dbReference type="Gene3D" id="1.10.443.10">
    <property type="entry name" value="Intergrase catalytic core"/>
    <property type="match status" value="1"/>
</dbReference>
<keyword evidence="7" id="KW-0229">DNA integration</keyword>
<dbReference type="AlphaFoldDB" id="A0A0W7TVC3"/>
<dbReference type="GO" id="GO:0007059">
    <property type="term" value="P:chromosome segregation"/>
    <property type="evidence" value="ECO:0007669"/>
    <property type="project" value="UniProtKB-KW"/>
</dbReference>
<evidence type="ECO:0000256" key="8">
    <source>
        <dbReference type="ARBA" id="ARBA00023125"/>
    </source>
</evidence>
<dbReference type="InterPro" id="IPR010998">
    <property type="entry name" value="Integrase_recombinase_N"/>
</dbReference>
<dbReference type="GO" id="GO:0015074">
    <property type="term" value="P:DNA integration"/>
    <property type="evidence" value="ECO:0007669"/>
    <property type="project" value="UniProtKB-KW"/>
</dbReference>
<comment type="subcellular location">
    <subcellularLocation>
        <location evidence="2">Cytoplasm</location>
    </subcellularLocation>
</comment>
<organism evidence="14 15">
    <name type="scientific">Ruthenibacterium lactatiformans</name>
    <dbReference type="NCBI Taxonomy" id="1550024"/>
    <lineage>
        <taxon>Bacteria</taxon>
        <taxon>Bacillati</taxon>
        <taxon>Bacillota</taxon>
        <taxon>Clostridia</taxon>
        <taxon>Eubacteriales</taxon>
        <taxon>Oscillospiraceae</taxon>
        <taxon>Ruthenibacterium</taxon>
    </lineage>
</organism>
<evidence type="ECO:0000259" key="12">
    <source>
        <dbReference type="PROSITE" id="PS51898"/>
    </source>
</evidence>
<dbReference type="InterPro" id="IPR011010">
    <property type="entry name" value="DNA_brk_join_enz"/>
</dbReference>
<dbReference type="GO" id="GO:0006310">
    <property type="term" value="P:DNA recombination"/>
    <property type="evidence" value="ECO:0007669"/>
    <property type="project" value="UniProtKB-KW"/>
</dbReference>
<reference evidence="14 15" key="1">
    <citation type="submission" date="2015-10" db="EMBL/GenBank/DDBJ databases">
        <title>A novel member of the family Ruminococcaceae isolated from human faeces.</title>
        <authorList>
            <person name="Shkoporov A.N."/>
            <person name="Chaplin A.V."/>
            <person name="Motuzova O.V."/>
            <person name="Kafarskaia L.I."/>
            <person name="Efimov B.A."/>
        </authorList>
    </citation>
    <scope>NUCLEOTIDE SEQUENCE [LARGE SCALE GENOMIC DNA]</scope>
    <source>
        <strain evidence="14 15">668</strain>
    </source>
</reference>
<dbReference type="PROSITE" id="PS51900">
    <property type="entry name" value="CB"/>
    <property type="match status" value="1"/>
</dbReference>
<dbReference type="RefSeq" id="WP_058722567.1">
    <property type="nucleotide sequence ID" value="NZ_DBGEBT010000068.1"/>
</dbReference>
<feature type="domain" description="Tyr recombinase" evidence="12">
    <location>
        <begin position="144"/>
        <end position="326"/>
    </location>
</feature>
<evidence type="ECO:0000313" key="14">
    <source>
        <dbReference type="EMBL" id="KUE77802.1"/>
    </source>
</evidence>
<evidence type="ECO:0000256" key="11">
    <source>
        <dbReference type="PROSITE-ProRule" id="PRU01248"/>
    </source>
</evidence>
<evidence type="ECO:0000256" key="9">
    <source>
        <dbReference type="ARBA" id="ARBA00023172"/>
    </source>
</evidence>
<dbReference type="GO" id="GO:0051301">
    <property type="term" value="P:cell division"/>
    <property type="evidence" value="ECO:0007669"/>
    <property type="project" value="UniProtKB-KW"/>
</dbReference>
<dbReference type="PANTHER" id="PTHR30349:SF77">
    <property type="entry name" value="TYROSINE RECOMBINASE XERC"/>
    <property type="match status" value="1"/>
</dbReference>
<evidence type="ECO:0000256" key="7">
    <source>
        <dbReference type="ARBA" id="ARBA00022908"/>
    </source>
</evidence>
<evidence type="ECO:0000256" key="3">
    <source>
        <dbReference type="ARBA" id="ARBA00008857"/>
    </source>
</evidence>
<dbReference type="EMBL" id="LMUA01000001">
    <property type="protein sequence ID" value="KUE77802.1"/>
    <property type="molecule type" value="Genomic_DNA"/>
</dbReference>
<dbReference type="SUPFAM" id="SSF56349">
    <property type="entry name" value="DNA breaking-rejoining enzymes"/>
    <property type="match status" value="1"/>
</dbReference>
<feature type="domain" description="Core-binding (CB)" evidence="13">
    <location>
        <begin position="17"/>
        <end position="122"/>
    </location>
</feature>
<comment type="function">
    <text evidence="1">Site-specific tyrosine recombinase, which acts by catalyzing the cutting and rejoining of the recombining DNA molecules.</text>
</comment>